<dbReference type="GO" id="GO:0005859">
    <property type="term" value="C:muscle myosin complex"/>
    <property type="evidence" value="ECO:0007669"/>
    <property type="project" value="TreeGrafter"/>
</dbReference>
<keyword evidence="6" id="KW-0514">Muscle protein</keyword>
<dbReference type="InterPro" id="IPR002048">
    <property type="entry name" value="EF_hand_dom"/>
</dbReference>
<proteinExistence type="predicted"/>
<name>A0A922SIA6_SPOEX</name>
<feature type="compositionally biased region" description="Basic and acidic residues" evidence="7">
    <location>
        <begin position="102"/>
        <end position="112"/>
    </location>
</feature>
<evidence type="ECO:0000313" key="9">
    <source>
        <dbReference type="EMBL" id="KAH9639437.1"/>
    </source>
</evidence>
<evidence type="ECO:0000313" key="10">
    <source>
        <dbReference type="Proteomes" id="UP000814243"/>
    </source>
</evidence>
<comment type="subunit">
    <text evidence="1">Myosin is a hexamer of 2 heavy chains and 4 light chains.</text>
</comment>
<feature type="domain" description="EF-hand" evidence="8">
    <location>
        <begin position="413"/>
        <end position="448"/>
    </location>
</feature>
<dbReference type="GO" id="GO:0005509">
    <property type="term" value="F:calcium ion binding"/>
    <property type="evidence" value="ECO:0007669"/>
    <property type="project" value="InterPro"/>
</dbReference>
<evidence type="ECO:0000259" key="8">
    <source>
        <dbReference type="PROSITE" id="PS50222"/>
    </source>
</evidence>
<dbReference type="PANTHER" id="PTHR23048:SF33">
    <property type="entry name" value="MYOSIN LIGHT CHAIN ALKALI"/>
    <property type="match status" value="1"/>
</dbReference>
<evidence type="ECO:0000256" key="2">
    <source>
        <dbReference type="ARBA" id="ARBA00019148"/>
    </source>
</evidence>
<dbReference type="AlphaFoldDB" id="A0A922SIA6"/>
<dbReference type="InterPro" id="IPR011992">
    <property type="entry name" value="EF-hand-dom_pair"/>
</dbReference>
<evidence type="ECO:0000256" key="5">
    <source>
        <dbReference type="ARBA" id="ARBA00023175"/>
    </source>
</evidence>
<evidence type="ECO:0000256" key="3">
    <source>
        <dbReference type="ARBA" id="ARBA00022737"/>
    </source>
</evidence>
<accession>A0A922SIA6</accession>
<gene>
    <name evidence="9" type="ORF">HF086_002126</name>
</gene>
<dbReference type="Proteomes" id="UP000814243">
    <property type="component" value="Unassembled WGS sequence"/>
</dbReference>
<dbReference type="EMBL" id="JACEFF010000343">
    <property type="protein sequence ID" value="KAH9639437.1"/>
    <property type="molecule type" value="Genomic_DNA"/>
</dbReference>
<protein>
    <recommendedName>
        <fullName evidence="2">Myosin light chain alkali</fullName>
    </recommendedName>
</protein>
<dbReference type="PANTHER" id="PTHR23048">
    <property type="entry name" value="MYOSIN LIGHT CHAIN 1, 3"/>
    <property type="match status" value="1"/>
</dbReference>
<comment type="caution">
    <text evidence="9">The sequence shown here is derived from an EMBL/GenBank/DDBJ whole genome shotgun (WGS) entry which is preliminary data.</text>
</comment>
<reference evidence="9" key="1">
    <citation type="journal article" date="2021" name="G3 (Bethesda)">
        <title>Genome and transcriptome analysis of the beet armyworm Spodoptera exigua reveals targets for pest control. .</title>
        <authorList>
            <person name="Simon S."/>
            <person name="Breeschoten T."/>
            <person name="Jansen H.J."/>
            <person name="Dirks R.P."/>
            <person name="Schranz M.E."/>
            <person name="Ros V.I.D."/>
        </authorList>
    </citation>
    <scope>NUCLEOTIDE SEQUENCE</scope>
    <source>
        <strain evidence="9">TB_SE_WUR_2020</strain>
    </source>
</reference>
<feature type="domain" description="EF-hand" evidence="8">
    <location>
        <begin position="487"/>
        <end position="522"/>
    </location>
</feature>
<dbReference type="PROSITE" id="PS50222">
    <property type="entry name" value="EF_HAND_2"/>
    <property type="match status" value="2"/>
</dbReference>
<dbReference type="FunFam" id="1.10.238.10:FF:000001">
    <property type="entry name" value="Calmodulin 1"/>
    <property type="match status" value="1"/>
</dbReference>
<dbReference type="Gene3D" id="1.10.238.10">
    <property type="entry name" value="EF-hand"/>
    <property type="match status" value="2"/>
</dbReference>
<evidence type="ECO:0000256" key="4">
    <source>
        <dbReference type="ARBA" id="ARBA00023123"/>
    </source>
</evidence>
<organism evidence="9 10">
    <name type="scientific">Spodoptera exigua</name>
    <name type="common">Beet armyworm</name>
    <name type="synonym">Noctua fulgens</name>
    <dbReference type="NCBI Taxonomy" id="7107"/>
    <lineage>
        <taxon>Eukaryota</taxon>
        <taxon>Metazoa</taxon>
        <taxon>Ecdysozoa</taxon>
        <taxon>Arthropoda</taxon>
        <taxon>Hexapoda</taxon>
        <taxon>Insecta</taxon>
        <taxon>Pterygota</taxon>
        <taxon>Neoptera</taxon>
        <taxon>Endopterygota</taxon>
        <taxon>Lepidoptera</taxon>
        <taxon>Glossata</taxon>
        <taxon>Ditrysia</taxon>
        <taxon>Noctuoidea</taxon>
        <taxon>Noctuidae</taxon>
        <taxon>Amphipyrinae</taxon>
        <taxon>Spodoptera</taxon>
    </lineage>
</organism>
<evidence type="ECO:0000256" key="1">
    <source>
        <dbReference type="ARBA" id="ARBA00011445"/>
    </source>
</evidence>
<keyword evidence="4" id="KW-0518">Myosin</keyword>
<dbReference type="InterPro" id="IPR050230">
    <property type="entry name" value="CALM/Myosin/TropC-like"/>
</dbReference>
<feature type="region of interest" description="Disordered" evidence="7">
    <location>
        <begin position="97"/>
        <end position="128"/>
    </location>
</feature>
<evidence type="ECO:0000256" key="7">
    <source>
        <dbReference type="SAM" id="MobiDB-lite"/>
    </source>
</evidence>
<evidence type="ECO:0000256" key="6">
    <source>
        <dbReference type="ARBA" id="ARBA00023179"/>
    </source>
</evidence>
<sequence length="576" mass="63624">MINKEVDGEQTCEPRLAAMLAAHLVSQVLDEAFVIANATAVKGEKGHPWHYQSMLKNFESDKQCDAHDEDTSFEASKGDSDIVNENKIEHAANVVATSTPEKVTDDLQKSKPEPNLIGQGDEELESPQNELTKSTSMFINHLFDMSEVEKVMIFDDTEIVHNNSEPNELLTEAMNKIMESYVDTALGMTIEQPSHSAAGMIMTVEKTSSPEPSEYSFLTDAFAEDIAKDVAFYIHDDGSGDVDRSSARSHLVPNVEIRELCEDDIPERLVESSEVARYENAFLNEVDPILEDPKGMTLQEVELMTADTSEENVSTNRDEEPHICPMMKELVSAESKVSAAASASKKSSLVSRCRSQGARLLARIRGWWRRRTPGKRKTGAPSKPVKTVPRKVTEPHFLSERLPVKTGREPTNTTQNGASFAFSIYDFDGSGKIDAFNLGDVLRALNSNPTLATIEKLGGTKKKGEKTLTLEEFLPIYSQAKKDKDQGQYEDFLECLKLYDKNENGLMLGAELTHTLLALGEKLEDTEVAEVTKDCMDAEDDDGMIPYAPFLRKMCDGWQGPKPKGAAAEGEAPAEG</sequence>
<dbReference type="SUPFAM" id="SSF47473">
    <property type="entry name" value="EF-hand"/>
    <property type="match status" value="1"/>
</dbReference>
<keyword evidence="5" id="KW-0505">Motor protein</keyword>
<keyword evidence="3" id="KW-0677">Repeat</keyword>